<evidence type="ECO:0000313" key="1">
    <source>
        <dbReference type="EMBL" id="BBB25137.1"/>
    </source>
</evidence>
<organism evidence="1 2">
    <name type="scientific">Amphritea japonica ATCC BAA-1530</name>
    <dbReference type="NCBI Taxonomy" id="1278309"/>
    <lineage>
        <taxon>Bacteria</taxon>
        <taxon>Pseudomonadati</taxon>
        <taxon>Pseudomonadota</taxon>
        <taxon>Gammaproteobacteria</taxon>
        <taxon>Oceanospirillales</taxon>
        <taxon>Oceanospirillaceae</taxon>
        <taxon>Amphritea</taxon>
    </lineage>
</organism>
<dbReference type="EMBL" id="AP014545">
    <property type="protein sequence ID" value="BBB25137.1"/>
    <property type="molecule type" value="Genomic_DNA"/>
</dbReference>
<dbReference type="AlphaFoldDB" id="A0A7R6PEW6"/>
<protein>
    <submittedName>
        <fullName evidence="1">Uncharacterized protein</fullName>
    </submittedName>
</protein>
<keyword evidence="2" id="KW-1185">Reference proteome</keyword>
<accession>A0A7R6PEW6</accession>
<sequence>MLLHNRNIIRVAKDGSVANCIIVKMCYDYAVVKYEGKEYRIAYDVIDEVVGHELLVEIE</sequence>
<name>A0A7R6PEW6_9GAMM</name>
<dbReference type="KEGG" id="ajp:AMJAP_0538"/>
<dbReference type="Proteomes" id="UP000595663">
    <property type="component" value="Chromosome"/>
</dbReference>
<dbReference type="OrthoDB" id="6106673at2"/>
<dbReference type="RefSeq" id="WP_019623011.1">
    <property type="nucleotide sequence ID" value="NZ_AP014545.1"/>
</dbReference>
<evidence type="ECO:0000313" key="2">
    <source>
        <dbReference type="Proteomes" id="UP000595663"/>
    </source>
</evidence>
<gene>
    <name evidence="1" type="ORF">AMJAP_0538</name>
</gene>
<proteinExistence type="predicted"/>
<reference evidence="1 2" key="1">
    <citation type="journal article" date="2008" name="Int. J. Syst. Evol. Microbiol.">
        <title>Amphritea japonica sp. nov. and Amphritea balenae sp. nov., isolated from the sediment adjacent to sperm whale carcasses off Kagoshima, Japan.</title>
        <authorList>
            <person name="Miyazaki M."/>
            <person name="Nogi Y."/>
            <person name="Fujiwara Y."/>
            <person name="Kawato M."/>
            <person name="Nagahama T."/>
            <person name="Kubokawa K."/>
            <person name="Horikoshi K."/>
        </authorList>
    </citation>
    <scope>NUCLEOTIDE SEQUENCE [LARGE SCALE GENOMIC DNA]</scope>
    <source>
        <strain evidence="1 2">ATCC BAA-1530</strain>
    </source>
</reference>